<proteinExistence type="predicted"/>
<dbReference type="PANTHER" id="PTHR22799">
    <property type="entry name" value="TETRANECTIN-RELATED"/>
    <property type="match status" value="1"/>
</dbReference>
<dbReference type="SMART" id="SM00034">
    <property type="entry name" value="CLECT"/>
    <property type="match status" value="1"/>
</dbReference>
<dbReference type="EnsemblMetazoa" id="AAEL029053-RC">
    <property type="protein sequence ID" value="AAEL029053-PC"/>
    <property type="gene ID" value="AAEL029053"/>
</dbReference>
<dbReference type="GO" id="GO:0005615">
    <property type="term" value="C:extracellular space"/>
    <property type="evidence" value="ECO:0007669"/>
    <property type="project" value="TreeGrafter"/>
</dbReference>
<sequence length="147" mass="16887">MRACWEICLIIILGAVVHCTVYHISRTKKNWVGAIEYCKCYGMHLAVVDTAAKQKLIEQAIVGSSIYNKSWTSVWIGANDRAKEGEFVWQPTGQKVKYSNWRIKMPDNYLGNENCVHIFYSPGFRFKWNDWPCTSKTNVACEKAKPC</sequence>
<dbReference type="FunCoup" id="A0A6E8PJB1">
    <property type="interactions" value="19"/>
</dbReference>
<evidence type="ECO:0000256" key="4">
    <source>
        <dbReference type="ARBA" id="ARBA00022734"/>
    </source>
</evidence>
<dbReference type="InterPro" id="IPR001304">
    <property type="entry name" value="C-type_lectin-like"/>
</dbReference>
<organism evidence="6 7">
    <name type="scientific">Aedes aegypti</name>
    <name type="common">Yellowfever mosquito</name>
    <name type="synonym">Culex aegypti</name>
    <dbReference type="NCBI Taxonomy" id="7159"/>
    <lineage>
        <taxon>Eukaryota</taxon>
        <taxon>Metazoa</taxon>
        <taxon>Ecdysozoa</taxon>
        <taxon>Arthropoda</taxon>
        <taxon>Hexapoda</taxon>
        <taxon>Insecta</taxon>
        <taxon>Pterygota</taxon>
        <taxon>Neoptera</taxon>
        <taxon>Endopterygota</taxon>
        <taxon>Diptera</taxon>
        <taxon>Nematocera</taxon>
        <taxon>Culicoidea</taxon>
        <taxon>Culicidae</taxon>
        <taxon>Culicinae</taxon>
        <taxon>Aedini</taxon>
        <taxon>Aedes</taxon>
        <taxon>Stegomyia</taxon>
    </lineage>
</organism>
<dbReference type="InParanoid" id="A0A6E8PJB1"/>
<dbReference type="SUPFAM" id="SSF56436">
    <property type="entry name" value="C-type lectin-like"/>
    <property type="match status" value="1"/>
</dbReference>
<dbReference type="GO" id="GO:0030246">
    <property type="term" value="F:carbohydrate binding"/>
    <property type="evidence" value="ECO:0007669"/>
    <property type="project" value="UniProtKB-KW"/>
</dbReference>
<dbReference type="CDD" id="cd00037">
    <property type="entry name" value="CLECT"/>
    <property type="match status" value="1"/>
</dbReference>
<keyword evidence="4" id="KW-0430">Lectin</keyword>
<evidence type="ECO:0000313" key="6">
    <source>
        <dbReference type="EnsemblMetazoa" id="AAEL029053-PC"/>
    </source>
</evidence>
<reference evidence="6 7" key="1">
    <citation type="submission" date="2017-06" db="EMBL/GenBank/DDBJ databases">
        <title>Aedes aegypti genome working group (AGWG) sequencing and assembly.</title>
        <authorList>
            <consortium name="Aedes aegypti Genome Working Group (AGWG)"/>
            <person name="Matthews B.J."/>
        </authorList>
    </citation>
    <scope>NUCLEOTIDE SEQUENCE [LARGE SCALE GENOMIC DNA]</scope>
    <source>
        <strain evidence="6 7">LVP_AGWG</strain>
    </source>
</reference>
<dbReference type="GeneID" id="5565216"/>
<dbReference type="InterPro" id="IPR016187">
    <property type="entry name" value="CTDL_fold"/>
</dbReference>
<dbReference type="RefSeq" id="NP_001395161.1">
    <property type="nucleotide sequence ID" value="NM_001408232.1"/>
</dbReference>
<reference evidence="6" key="2">
    <citation type="submission" date="2020-05" db="UniProtKB">
        <authorList>
            <consortium name="EnsemblMetazoa"/>
        </authorList>
    </citation>
    <scope>IDENTIFICATION</scope>
    <source>
        <strain evidence="6">LVP_AGWG</strain>
    </source>
</reference>
<dbReference type="AlphaFoldDB" id="A0A6E8PJB1"/>
<dbReference type="PANTHER" id="PTHR22799:SF1">
    <property type="entry name" value="C-TYPE LECTIN DOMAIN FAMILY 11 MEMBER A"/>
    <property type="match status" value="1"/>
</dbReference>
<keyword evidence="2" id="KW-0964">Secreted</keyword>
<dbReference type="Proteomes" id="UP000008820">
    <property type="component" value="Chromosome 3"/>
</dbReference>
<keyword evidence="7" id="KW-1185">Reference proteome</keyword>
<evidence type="ECO:0000256" key="2">
    <source>
        <dbReference type="ARBA" id="ARBA00022525"/>
    </source>
</evidence>
<dbReference type="Pfam" id="PF00059">
    <property type="entry name" value="Lectin_C"/>
    <property type="match status" value="1"/>
</dbReference>
<accession>A0A6E8PJB1</accession>
<dbReference type="InterPro" id="IPR018378">
    <property type="entry name" value="C-type_lectin_CS"/>
</dbReference>
<dbReference type="Gene3D" id="3.10.100.10">
    <property type="entry name" value="Mannose-Binding Protein A, subunit A"/>
    <property type="match status" value="1"/>
</dbReference>
<dbReference type="InterPro" id="IPR051663">
    <property type="entry name" value="CLec_Tetranectin-domain"/>
</dbReference>
<name>A0A6E8PJB1_AEDAE</name>
<evidence type="ECO:0000256" key="1">
    <source>
        <dbReference type="ARBA" id="ARBA00004613"/>
    </source>
</evidence>
<keyword evidence="5" id="KW-1015">Disulfide bond</keyword>
<keyword evidence="3" id="KW-0732">Signal</keyword>
<comment type="subcellular location">
    <subcellularLocation>
        <location evidence="1">Secreted</location>
    </subcellularLocation>
</comment>
<evidence type="ECO:0000256" key="3">
    <source>
        <dbReference type="ARBA" id="ARBA00022729"/>
    </source>
</evidence>
<protein>
    <submittedName>
        <fullName evidence="6">Uncharacterized protein</fullName>
    </submittedName>
</protein>
<evidence type="ECO:0000256" key="5">
    <source>
        <dbReference type="ARBA" id="ARBA00023157"/>
    </source>
</evidence>
<evidence type="ECO:0000313" key="7">
    <source>
        <dbReference type="Proteomes" id="UP000008820"/>
    </source>
</evidence>
<dbReference type="GO" id="GO:0008083">
    <property type="term" value="F:growth factor activity"/>
    <property type="evidence" value="ECO:0007669"/>
    <property type="project" value="TreeGrafter"/>
</dbReference>
<dbReference type="PROSITE" id="PS50041">
    <property type="entry name" value="C_TYPE_LECTIN_2"/>
    <property type="match status" value="1"/>
</dbReference>
<dbReference type="InterPro" id="IPR016186">
    <property type="entry name" value="C-type_lectin-like/link_sf"/>
</dbReference>
<dbReference type="PROSITE" id="PS00615">
    <property type="entry name" value="C_TYPE_LECTIN_1"/>
    <property type="match status" value="1"/>
</dbReference>